<protein>
    <submittedName>
        <fullName evidence="7">Unannotated protein</fullName>
    </submittedName>
</protein>
<dbReference type="Pfam" id="PF00583">
    <property type="entry name" value="Acetyltransf_1"/>
    <property type="match status" value="1"/>
</dbReference>
<organism evidence="7">
    <name type="scientific">freshwater metagenome</name>
    <dbReference type="NCBI Taxonomy" id="449393"/>
    <lineage>
        <taxon>unclassified sequences</taxon>
        <taxon>metagenomes</taxon>
        <taxon>ecological metagenomes</taxon>
    </lineage>
</organism>
<reference evidence="7" key="1">
    <citation type="submission" date="2020-05" db="EMBL/GenBank/DDBJ databases">
        <authorList>
            <person name="Chiriac C."/>
            <person name="Salcher M."/>
            <person name="Ghai R."/>
            <person name="Kavagutti S V."/>
        </authorList>
    </citation>
    <scope>NUCLEOTIDE SEQUENCE</scope>
</reference>
<dbReference type="Gene3D" id="3.40.630.30">
    <property type="match status" value="1"/>
</dbReference>
<evidence type="ECO:0000313" key="3">
    <source>
        <dbReference type="EMBL" id="CAB4710296.1"/>
    </source>
</evidence>
<sequence length="190" mass="21412">MSPVVTCAINRNHEGPRLRHHGHIDHSPLIVTREAVPADFDRYFQEGFDALSPESRHMRFFTPVHELPEPVLKRLADVDGTYNGAVIAFDAALRDDDRHPEGRPVGVARWMGSQTGPAELSVTVIDEYQGTGVGSRMMDAMLVLARKRGIRRLIADVLRENVPMRALINRYRAVVQPSGDPRIVRYRVDI</sequence>
<name>A0A6J7N3S0_9ZZZZ</name>
<dbReference type="EMBL" id="CAEZYF010000003">
    <property type="protein sequence ID" value="CAB4710296.1"/>
    <property type="molecule type" value="Genomic_DNA"/>
</dbReference>
<dbReference type="InterPro" id="IPR000182">
    <property type="entry name" value="GNAT_dom"/>
</dbReference>
<dbReference type="CDD" id="cd04301">
    <property type="entry name" value="NAT_SF"/>
    <property type="match status" value="1"/>
</dbReference>
<evidence type="ECO:0000259" key="1">
    <source>
        <dbReference type="PROSITE" id="PS51186"/>
    </source>
</evidence>
<evidence type="ECO:0000313" key="7">
    <source>
        <dbReference type="EMBL" id="CAB4986785.1"/>
    </source>
</evidence>
<dbReference type="EMBL" id="CAFBOL010000025">
    <property type="protein sequence ID" value="CAB4986785.1"/>
    <property type="molecule type" value="Genomic_DNA"/>
</dbReference>
<gene>
    <name evidence="3" type="ORF">UFOPK2656_00623</name>
    <name evidence="4" type="ORF">UFOPK3099_00022</name>
    <name evidence="5" type="ORF">UFOPK3267_00221</name>
    <name evidence="6" type="ORF">UFOPK3651_00661</name>
    <name evidence="7" type="ORF">UFOPK3931_01199</name>
    <name evidence="2" type="ORF">UFOPK4189_00621</name>
</gene>
<dbReference type="SUPFAM" id="SSF55729">
    <property type="entry name" value="Acyl-CoA N-acyltransferases (Nat)"/>
    <property type="match status" value="1"/>
</dbReference>
<dbReference type="EMBL" id="CAESGF010000003">
    <property type="protein sequence ID" value="CAB4362839.1"/>
    <property type="molecule type" value="Genomic_DNA"/>
</dbReference>
<evidence type="ECO:0000313" key="2">
    <source>
        <dbReference type="EMBL" id="CAB4362839.1"/>
    </source>
</evidence>
<dbReference type="EMBL" id="CAFBIY010000007">
    <property type="protein sequence ID" value="CAB4846450.1"/>
    <property type="molecule type" value="Genomic_DNA"/>
</dbReference>
<dbReference type="EMBL" id="CAFBMT010000003">
    <property type="protein sequence ID" value="CAB4917945.1"/>
    <property type="molecule type" value="Genomic_DNA"/>
</dbReference>
<accession>A0A6J7N3S0</accession>
<feature type="domain" description="N-acetyltransferase" evidence="1">
    <location>
        <begin position="62"/>
        <end position="190"/>
    </location>
</feature>
<dbReference type="InterPro" id="IPR016181">
    <property type="entry name" value="Acyl_CoA_acyltransferase"/>
</dbReference>
<proteinExistence type="predicted"/>
<evidence type="ECO:0000313" key="4">
    <source>
        <dbReference type="EMBL" id="CAB4799450.1"/>
    </source>
</evidence>
<dbReference type="AlphaFoldDB" id="A0A6J7N3S0"/>
<dbReference type="EMBL" id="CAFAAV010000001">
    <property type="protein sequence ID" value="CAB4799450.1"/>
    <property type="molecule type" value="Genomic_DNA"/>
</dbReference>
<evidence type="ECO:0000313" key="5">
    <source>
        <dbReference type="EMBL" id="CAB4846450.1"/>
    </source>
</evidence>
<dbReference type="GO" id="GO:0016747">
    <property type="term" value="F:acyltransferase activity, transferring groups other than amino-acyl groups"/>
    <property type="evidence" value="ECO:0007669"/>
    <property type="project" value="InterPro"/>
</dbReference>
<dbReference type="PROSITE" id="PS51186">
    <property type="entry name" value="GNAT"/>
    <property type="match status" value="1"/>
</dbReference>
<evidence type="ECO:0000313" key="6">
    <source>
        <dbReference type="EMBL" id="CAB4917945.1"/>
    </source>
</evidence>